<comment type="caution">
    <text evidence="1">The sequence shown here is derived from an EMBL/GenBank/DDBJ whole genome shotgun (WGS) entry which is preliminary data.</text>
</comment>
<dbReference type="Proteomes" id="UP001148737">
    <property type="component" value="Unassembled WGS sequence"/>
</dbReference>
<evidence type="ECO:0000313" key="2">
    <source>
        <dbReference type="Proteomes" id="UP001148737"/>
    </source>
</evidence>
<organism evidence="1 2">
    <name type="scientific">Lecanicillium saksenae</name>
    <dbReference type="NCBI Taxonomy" id="468837"/>
    <lineage>
        <taxon>Eukaryota</taxon>
        <taxon>Fungi</taxon>
        <taxon>Dikarya</taxon>
        <taxon>Ascomycota</taxon>
        <taxon>Pezizomycotina</taxon>
        <taxon>Sordariomycetes</taxon>
        <taxon>Hypocreomycetidae</taxon>
        <taxon>Hypocreales</taxon>
        <taxon>Cordycipitaceae</taxon>
        <taxon>Lecanicillium</taxon>
    </lineage>
</organism>
<accession>A0ACC1R586</accession>
<sequence length="147" mass="15796">MPGSWLFDHDPEAYARDNYDKALAHLVDGTPFQNTNKPANIEYQPWTIEGLMEAQERGKRTILDGDWKPHSSLGDAGDALKPLCCSACHQRKVAIARSPAATARAPTTPATMGGDGGDGRCSGHRVVPGEHHRVAGELAWPLAADLS</sequence>
<evidence type="ECO:0000313" key="1">
    <source>
        <dbReference type="EMBL" id="KAJ3498615.1"/>
    </source>
</evidence>
<proteinExistence type="predicted"/>
<reference evidence="1" key="1">
    <citation type="submission" date="2022-07" db="EMBL/GenBank/DDBJ databases">
        <title>Genome Sequence of Lecanicillium saksenae.</title>
        <authorList>
            <person name="Buettner E."/>
        </authorList>
    </citation>
    <scope>NUCLEOTIDE SEQUENCE</scope>
    <source>
        <strain evidence="1">VT-O1</strain>
    </source>
</reference>
<protein>
    <submittedName>
        <fullName evidence="1">Uncharacterized protein</fullName>
    </submittedName>
</protein>
<dbReference type="EMBL" id="JANAKD010000042">
    <property type="protein sequence ID" value="KAJ3498615.1"/>
    <property type="molecule type" value="Genomic_DNA"/>
</dbReference>
<keyword evidence="2" id="KW-1185">Reference proteome</keyword>
<gene>
    <name evidence="1" type="ORF">NLG97_g978</name>
</gene>
<name>A0ACC1R586_9HYPO</name>